<dbReference type="InterPro" id="IPR001867">
    <property type="entry name" value="OmpR/PhoB-type_DNA-bd"/>
</dbReference>
<organism evidence="7 8">
    <name type="scientific">Svornostia abyssi</name>
    <dbReference type="NCBI Taxonomy" id="2898438"/>
    <lineage>
        <taxon>Bacteria</taxon>
        <taxon>Bacillati</taxon>
        <taxon>Actinomycetota</taxon>
        <taxon>Thermoleophilia</taxon>
        <taxon>Solirubrobacterales</taxon>
        <taxon>Baekduiaceae</taxon>
        <taxon>Svornostia</taxon>
    </lineage>
</organism>
<feature type="domain" description="OmpR/PhoB-type" evidence="6">
    <location>
        <begin position="24"/>
        <end position="123"/>
    </location>
</feature>
<dbReference type="SUPFAM" id="SSF46894">
    <property type="entry name" value="C-terminal effector domain of the bipartite response regulators"/>
    <property type="match status" value="1"/>
</dbReference>
<evidence type="ECO:0000256" key="3">
    <source>
        <dbReference type="ARBA" id="ARBA00023125"/>
    </source>
</evidence>
<protein>
    <submittedName>
        <fullName evidence="7">Response regulator transcription factor</fullName>
    </submittedName>
</protein>
<keyword evidence="2" id="KW-0805">Transcription regulation</keyword>
<dbReference type="PROSITE" id="PS51755">
    <property type="entry name" value="OMPR_PHOB"/>
    <property type="match status" value="1"/>
</dbReference>
<evidence type="ECO:0000256" key="2">
    <source>
        <dbReference type="ARBA" id="ARBA00023015"/>
    </source>
</evidence>
<dbReference type="InterPro" id="IPR016032">
    <property type="entry name" value="Sig_transdc_resp-reg_C-effctor"/>
</dbReference>
<dbReference type="PANTHER" id="PTHR48111">
    <property type="entry name" value="REGULATOR OF RPOS"/>
    <property type="match status" value="1"/>
</dbReference>
<dbReference type="RefSeq" id="WP_353862231.1">
    <property type="nucleotide sequence ID" value="NZ_CP088295.1"/>
</dbReference>
<dbReference type="InterPro" id="IPR039420">
    <property type="entry name" value="WalR-like"/>
</dbReference>
<sequence length="131" mass="14493">MAIRTSAADAGLEPPIVADDPAAAESVFHGDVELRPSEYEALVGGRRARLTRREFQILACLARRPDRVITRQEVYEEVWGGTMPHRDRSVDVFVRKVRTKLAVVAPGRGFVHTHFGVGYRFAPDPPPGESS</sequence>
<keyword evidence="1" id="KW-0597">Phosphoprotein</keyword>
<evidence type="ECO:0000256" key="5">
    <source>
        <dbReference type="PROSITE-ProRule" id="PRU01091"/>
    </source>
</evidence>
<keyword evidence="3 5" id="KW-0238">DNA-binding</keyword>
<evidence type="ECO:0000259" key="6">
    <source>
        <dbReference type="PROSITE" id="PS51755"/>
    </source>
</evidence>
<dbReference type="EMBL" id="CP088295">
    <property type="protein sequence ID" value="UUY01679.1"/>
    <property type="molecule type" value="Genomic_DNA"/>
</dbReference>
<keyword evidence="4" id="KW-0804">Transcription</keyword>
<dbReference type="InterPro" id="IPR036388">
    <property type="entry name" value="WH-like_DNA-bd_sf"/>
</dbReference>
<evidence type="ECO:0000313" key="7">
    <source>
        <dbReference type="EMBL" id="UUY01679.1"/>
    </source>
</evidence>
<evidence type="ECO:0000313" key="8">
    <source>
        <dbReference type="Proteomes" id="UP001058860"/>
    </source>
</evidence>
<dbReference type="CDD" id="cd00383">
    <property type="entry name" value="trans_reg_C"/>
    <property type="match status" value="1"/>
</dbReference>
<keyword evidence="8" id="KW-1185">Reference proteome</keyword>
<feature type="DNA-binding region" description="OmpR/PhoB-type" evidence="5">
    <location>
        <begin position="24"/>
        <end position="123"/>
    </location>
</feature>
<evidence type="ECO:0000256" key="1">
    <source>
        <dbReference type="ARBA" id="ARBA00022553"/>
    </source>
</evidence>
<name>A0ABY5PAF8_9ACTN</name>
<reference evidence="8" key="1">
    <citation type="submission" date="2021-11" db="EMBL/GenBank/DDBJ databases">
        <title>Cultivation dependent microbiological survey of springs from the worlds oldest radium mine currently devoted to the extraction of radon-saturated water.</title>
        <authorList>
            <person name="Kapinusova G."/>
            <person name="Smrhova T."/>
            <person name="Strejcek M."/>
            <person name="Suman J."/>
            <person name="Jani K."/>
            <person name="Pajer P."/>
            <person name="Uhlik O."/>
        </authorList>
    </citation>
    <scope>NUCLEOTIDE SEQUENCE [LARGE SCALE GENOMIC DNA]</scope>
    <source>
        <strain evidence="8">J379</strain>
    </source>
</reference>
<accession>A0ABY5PAF8</accession>
<dbReference type="SMART" id="SM00862">
    <property type="entry name" value="Trans_reg_C"/>
    <property type="match status" value="1"/>
</dbReference>
<dbReference type="PANTHER" id="PTHR48111:SF4">
    <property type="entry name" value="DNA-BINDING DUAL TRANSCRIPTIONAL REGULATOR OMPR"/>
    <property type="match status" value="1"/>
</dbReference>
<gene>
    <name evidence="7" type="ORF">LRS13_13175</name>
</gene>
<dbReference type="Proteomes" id="UP001058860">
    <property type="component" value="Chromosome"/>
</dbReference>
<dbReference type="Pfam" id="PF00486">
    <property type="entry name" value="Trans_reg_C"/>
    <property type="match status" value="1"/>
</dbReference>
<dbReference type="Gene3D" id="1.10.10.10">
    <property type="entry name" value="Winged helix-like DNA-binding domain superfamily/Winged helix DNA-binding domain"/>
    <property type="match status" value="1"/>
</dbReference>
<proteinExistence type="predicted"/>
<evidence type="ECO:0000256" key="4">
    <source>
        <dbReference type="ARBA" id="ARBA00023163"/>
    </source>
</evidence>